<organism evidence="1 2">
    <name type="scientific">Halopolyspora algeriensis</name>
    <dbReference type="NCBI Taxonomy" id="1500506"/>
    <lineage>
        <taxon>Bacteria</taxon>
        <taxon>Bacillati</taxon>
        <taxon>Actinomycetota</taxon>
        <taxon>Actinomycetes</taxon>
        <taxon>Actinomycetes incertae sedis</taxon>
        <taxon>Halopolyspora</taxon>
    </lineage>
</organism>
<proteinExistence type="predicted"/>
<dbReference type="AlphaFoldDB" id="A0A368VCR5"/>
<evidence type="ECO:0000313" key="2">
    <source>
        <dbReference type="Proteomes" id="UP000253495"/>
    </source>
</evidence>
<protein>
    <submittedName>
        <fullName evidence="1">Uncharacterized protein</fullName>
    </submittedName>
</protein>
<comment type="caution">
    <text evidence="1">The sequence shown here is derived from an EMBL/GenBank/DDBJ whole genome shotgun (WGS) entry which is preliminary data.</text>
</comment>
<dbReference type="EMBL" id="QPJC01000022">
    <property type="protein sequence ID" value="RCW38483.1"/>
    <property type="molecule type" value="Genomic_DNA"/>
</dbReference>
<name>A0A368VCR5_9ACTN</name>
<accession>A0A368VCR5</accession>
<sequence>MPSPLASIPEPGTDVQPDVPALMESDARTVDGAAITSEDWLEPDGRRHGYLAVDGTELGPLTPAQMREAAAQLVEMADAAEGVQS</sequence>
<reference evidence="1 2" key="1">
    <citation type="submission" date="2018-07" db="EMBL/GenBank/DDBJ databases">
        <title>Genomic Encyclopedia of Type Strains, Phase III (KMG-III): the genomes of soil and plant-associated and newly described type strains.</title>
        <authorList>
            <person name="Whitman W."/>
        </authorList>
    </citation>
    <scope>NUCLEOTIDE SEQUENCE [LARGE SCALE GENOMIC DNA]</scope>
    <source>
        <strain evidence="1 2">CECT 8575</strain>
    </source>
</reference>
<gene>
    <name evidence="1" type="ORF">DFQ14_12226</name>
</gene>
<keyword evidence="2" id="KW-1185">Reference proteome</keyword>
<dbReference type="Proteomes" id="UP000253495">
    <property type="component" value="Unassembled WGS sequence"/>
</dbReference>
<evidence type="ECO:0000313" key="1">
    <source>
        <dbReference type="EMBL" id="RCW38483.1"/>
    </source>
</evidence>